<sequence length="1505" mass="173399">MINQGRIITAVNSCLRQKRNIDFELNKKGVCAGLAGLYIKYALENKTTEFFNILERLSKLPKDYKLGCDPEISDFIIQIEKTFSPGQYSNYQIGQGDIDKVITIDNKPIKNEFNFGLITDAKKWEDILSAVTFNNRGYLILSQSHAISIFYKHDTYFIYDPNSNQKPKEFHSPKEVLQELTKCFRYPKDLYGLSIRVFTKMDAQPVNYPSAKQLRQIAFFNESDKKRILALGDTTYQSTEFAACARDIDTLVYLASNNCMDWNNLTVEYLRPEFNELLLKQPKTEKLKNTLLVSIDLHINIGNTAMVEHLINHYLQIFIANEEQSALKTALQKSFDILHKNNIAVMKKVQNNDYFLHLFDRFGLSNTDQTFTNYNHLKLLGLINSESPPETYERFLKTLSTQQLIAQIQMTAMFNQHYALKLLINQLIKRKINFKDLPSVFDKELLQKINAITLETLFQNGFTVNFDEPELINVCAQRLDKTIFELYIRAYYQQSQQQIGEHIDKNSYESLDLETKIGPVPLINALIILGKNTHIKKAWKNNIKSKIIQSALLEAILSENIDISLFLQQQLAKRQEIIDPDTLDYLYQTAIKEENYTILSVLVQLGFNILNNTKYIKTLFYISLDNNDFSIIENCIVQANHQIRKIVLENALNFNCQTIIKQFRETDPKLFDTLFQDWVKQTDPRTRDNHLAKLNAEADQLSAGTFRLTLVEAEQKEFIKYCFHHKLFKLANALASPITLTNLELKQLLGELIESKNELGVFHLLKNYPDLTQETNLIKALLENNFFKAINGLLNKNITLSDEIYLKIFEAAFIYDNQEVVKTLLAKKKITSTTQFTLPLSEQFKEAIKKGHISILELFINSDVDFGINFKELFICSCEQKQAAVANALLSRDLQLDEKEICDAVKQLFDEPSSASIFEAIYQNAHGRLYSMLLKAKIHHPKSELLRTIRNSIHDPKFQKTALYLSTPPLKKALLERSVENFIKFFNQTTLPVNPDKDTLALLSDPGMTPKILDIIEKKYSLDSLIQKALNQGEWAIIANILACCTKEELSLEIQKQIDCNHKKIIQAYIEAVETHYEKEDLRPHLFTLLQGLSEDPKALHQLAAPYFDLIQETLSSIELKMINNGVNLNGHIYRHALSNKKFYEGLDRIHKIFTACHSTIIESKIDLKDPIENPNIVMQFAQIKALMAEYDIVPDYLTEEHSELLNRLANNPRFKAVCEQELHIFSLMKQYNLGQKSLEISSTQVQLDFKDTVSTLDLALTQAKLPITFVIPEIQFHINSLKRIPKKEELGQPGELNKPNKEEKTIKPVSNEKLLQEDLLKTLKNKAVKGITSYFGHRNATLSYLSYYFDYERGKIRTKHYLNLIKSAKTKEEIYVLQYALFVNSNGKQLKKDVAQALGYTNENSAKSKLKEIIKQSSLSKYSAYLDSIIKSLNSKINSNNPRKTGELFSKEIRALRQLSQPLSPLGKFSMFQPEHAQLKQSLCQWIVSWFGFCENRKENRLSQ</sequence>
<gene>
    <name evidence="1" type="ORF">EP47_05510</name>
</gene>
<evidence type="ECO:0000313" key="2">
    <source>
        <dbReference type="Proteomes" id="UP000054422"/>
    </source>
</evidence>
<keyword evidence="2" id="KW-1185">Reference proteome</keyword>
<dbReference type="Proteomes" id="UP000054422">
    <property type="component" value="Unassembled WGS sequence"/>
</dbReference>
<dbReference type="EMBL" id="JNCF01000014">
    <property type="protein sequence ID" value="KGP63575.1"/>
    <property type="molecule type" value="Genomic_DNA"/>
</dbReference>
<dbReference type="STRING" id="1498499.EP47_05510"/>
<proteinExistence type="predicted"/>
<dbReference type="RefSeq" id="WP_035888583.1">
    <property type="nucleotide sequence ID" value="NZ_JNCF01000014.1"/>
</dbReference>
<evidence type="ECO:0008006" key="3">
    <source>
        <dbReference type="Google" id="ProtNLM"/>
    </source>
</evidence>
<name>A0A0A2SR28_9GAMM</name>
<comment type="caution">
    <text evidence="1">The sequence shown here is derived from an EMBL/GenBank/DDBJ whole genome shotgun (WGS) entry which is preliminary data.</text>
</comment>
<protein>
    <recommendedName>
        <fullName evidence="3">Ankyrin repeat-containing protein</fullName>
    </recommendedName>
</protein>
<accession>A0A0A2SR28</accession>
<evidence type="ECO:0000313" key="1">
    <source>
        <dbReference type="EMBL" id="KGP63575.1"/>
    </source>
</evidence>
<organism evidence="1 2">
    <name type="scientific">Legionella norrlandica</name>
    <dbReference type="NCBI Taxonomy" id="1498499"/>
    <lineage>
        <taxon>Bacteria</taxon>
        <taxon>Pseudomonadati</taxon>
        <taxon>Pseudomonadota</taxon>
        <taxon>Gammaproteobacteria</taxon>
        <taxon>Legionellales</taxon>
        <taxon>Legionellaceae</taxon>
        <taxon>Legionella</taxon>
    </lineage>
</organism>
<reference evidence="1 2" key="1">
    <citation type="submission" date="2014-05" db="EMBL/GenBank/DDBJ databases">
        <authorList>
            <person name="Rizzardi K."/>
            <person name="Winiecka-Krusnell J."/>
            <person name="Ramliden M."/>
            <person name="Alm E."/>
            <person name="Andersson S."/>
            <person name="Byfors S."/>
        </authorList>
    </citation>
    <scope>NUCLEOTIDE SEQUENCE [LARGE SCALE GENOMIC DNA]</scope>
    <source>
        <strain evidence="1 2">LEGN</strain>
    </source>
</reference>
<dbReference type="OrthoDB" id="5647295at2"/>